<gene>
    <name evidence="1" type="ORF">V6575_10255</name>
</gene>
<proteinExistence type="predicted"/>
<accession>A0ABU8TJY4</accession>
<dbReference type="EMBL" id="JBAKIA010000005">
    <property type="protein sequence ID" value="MEJ8474471.1"/>
    <property type="molecule type" value="Genomic_DNA"/>
</dbReference>
<comment type="caution">
    <text evidence="1">The sequence shown here is derived from an EMBL/GenBank/DDBJ whole genome shotgun (WGS) entry which is preliminary data.</text>
</comment>
<sequence length="90" mass="9655">MSDQAMTWAIAQDVPDPDTRDVLLTLANAHERGGLCLPTAEVSRRVQMDHFRVAAALWDLRNAGLIVAEGIGGLMSVTLGCDFECQEVGG</sequence>
<evidence type="ECO:0000313" key="2">
    <source>
        <dbReference type="Proteomes" id="UP001385499"/>
    </source>
</evidence>
<dbReference type="RefSeq" id="WP_340274217.1">
    <property type="nucleotide sequence ID" value="NZ_JBAKIA010000005.1"/>
</dbReference>
<protein>
    <recommendedName>
        <fullName evidence="3">Helix-turn-helix protein</fullName>
    </recommendedName>
</protein>
<keyword evidence="2" id="KW-1185">Reference proteome</keyword>
<dbReference type="Proteomes" id="UP001385499">
    <property type="component" value="Unassembled WGS sequence"/>
</dbReference>
<evidence type="ECO:0000313" key="1">
    <source>
        <dbReference type="EMBL" id="MEJ8474471.1"/>
    </source>
</evidence>
<reference evidence="1 2" key="1">
    <citation type="submission" date="2024-02" db="EMBL/GenBank/DDBJ databases">
        <title>Roseibium algae sp. nov., isolated from marine alga (Grateloupia sp.), showing potential in myo-inositol conversion.</title>
        <authorList>
            <person name="Wang Y."/>
        </authorList>
    </citation>
    <scope>NUCLEOTIDE SEQUENCE [LARGE SCALE GENOMIC DNA]</scope>
    <source>
        <strain evidence="1 2">H3510</strain>
    </source>
</reference>
<name>A0ABU8TJY4_9HYPH</name>
<evidence type="ECO:0008006" key="3">
    <source>
        <dbReference type="Google" id="ProtNLM"/>
    </source>
</evidence>
<organism evidence="1 2">
    <name type="scientific">Roseibium algae</name>
    <dbReference type="NCBI Taxonomy" id="3123038"/>
    <lineage>
        <taxon>Bacteria</taxon>
        <taxon>Pseudomonadati</taxon>
        <taxon>Pseudomonadota</taxon>
        <taxon>Alphaproteobacteria</taxon>
        <taxon>Hyphomicrobiales</taxon>
        <taxon>Stappiaceae</taxon>
        <taxon>Roseibium</taxon>
    </lineage>
</organism>